<evidence type="ECO:0000313" key="1">
    <source>
        <dbReference type="EMBL" id="QAV16940.1"/>
    </source>
</evidence>
<protein>
    <submittedName>
        <fullName evidence="1">Uncharacterized protein</fullName>
    </submittedName>
</protein>
<proteinExistence type="predicted"/>
<evidence type="ECO:0000313" key="2">
    <source>
        <dbReference type="Proteomes" id="UP000288943"/>
    </source>
</evidence>
<dbReference type="OrthoDB" id="2082990at2"/>
<reference evidence="1 2" key="1">
    <citation type="submission" date="2018-01" db="EMBL/GenBank/DDBJ databases">
        <title>The whole genome sequencing and assembly of Paenibacillus chitinolyticus KCCM 41400 strain.</title>
        <authorList>
            <person name="Kim J.-Y."/>
            <person name="Park M.-K."/>
            <person name="Lee Y.-J."/>
            <person name="Yi H."/>
            <person name="Bahn Y.-S."/>
            <person name="Kim J.F."/>
            <person name="Lee D.-W."/>
        </authorList>
    </citation>
    <scope>NUCLEOTIDE SEQUENCE [LARGE SCALE GENOMIC DNA]</scope>
    <source>
        <strain evidence="1 2">KCCM 41400</strain>
    </source>
</reference>
<dbReference type="KEGG" id="pchi:PC41400_04260"/>
<dbReference type="AlphaFoldDB" id="A0A410WRJ6"/>
<gene>
    <name evidence="1" type="ORF">PC41400_04260</name>
</gene>
<accession>A0A410WRJ6</accession>
<dbReference type="Proteomes" id="UP000288943">
    <property type="component" value="Chromosome"/>
</dbReference>
<organism evidence="1 2">
    <name type="scientific">Paenibacillus chitinolyticus</name>
    <dbReference type="NCBI Taxonomy" id="79263"/>
    <lineage>
        <taxon>Bacteria</taxon>
        <taxon>Bacillati</taxon>
        <taxon>Bacillota</taxon>
        <taxon>Bacilli</taxon>
        <taxon>Bacillales</taxon>
        <taxon>Paenibacillaceae</taxon>
        <taxon>Paenibacillus</taxon>
    </lineage>
</organism>
<dbReference type="EMBL" id="CP026520">
    <property type="protein sequence ID" value="QAV16940.1"/>
    <property type="molecule type" value="Genomic_DNA"/>
</dbReference>
<name>A0A410WRJ6_9BACL</name>
<sequence>MGNSFFFKNGVSQLKYKGQFLFDDIVEKDVILKINVVDNLKYGKLYELKLDPIESVPNERLSLGYFYVQKDKIYKIEPTKDNLIKLKSSEELPSGSVIVCQEQEIKDTLSKNEPGWHHYLEVNGDKREYHSFNNQVSTGYYESFIWESSKGLINYKSGYGAERDSMELQLDNNNKHG</sequence>